<proteinExistence type="predicted"/>
<dbReference type="InterPro" id="IPR041516">
    <property type="entry name" value="LACTB2_WH"/>
</dbReference>
<dbReference type="InterPro" id="IPR050662">
    <property type="entry name" value="Sec-metab_biosynth-thioest"/>
</dbReference>
<organism evidence="2 3">
    <name type="scientific">Dasania phycosphaerae</name>
    <dbReference type="NCBI Taxonomy" id="2950436"/>
    <lineage>
        <taxon>Bacteria</taxon>
        <taxon>Pseudomonadati</taxon>
        <taxon>Pseudomonadota</taxon>
        <taxon>Gammaproteobacteria</taxon>
        <taxon>Cellvibrionales</taxon>
        <taxon>Spongiibacteraceae</taxon>
        <taxon>Dasania</taxon>
    </lineage>
</organism>
<dbReference type="Pfam" id="PF00753">
    <property type="entry name" value="Lactamase_B"/>
    <property type="match status" value="1"/>
</dbReference>
<dbReference type="RefSeq" id="WP_258332613.1">
    <property type="nucleotide sequence ID" value="NZ_JAPTGG010000014.1"/>
</dbReference>
<reference evidence="2 3" key="1">
    <citation type="submission" date="2022-12" db="EMBL/GenBank/DDBJ databases">
        <title>Dasania phycosphaerae sp. nov., isolated from particulate material of the south coast of Korea.</title>
        <authorList>
            <person name="Jiang Y."/>
        </authorList>
    </citation>
    <scope>NUCLEOTIDE SEQUENCE [LARGE SCALE GENOMIC DNA]</scope>
    <source>
        <strain evidence="2 3">GY-19</strain>
    </source>
</reference>
<dbReference type="Pfam" id="PF17778">
    <property type="entry name" value="WHD_BLACT"/>
    <property type="match status" value="1"/>
</dbReference>
<comment type="caution">
    <text evidence="2">The sequence shown here is derived from an EMBL/GenBank/DDBJ whole genome shotgun (WGS) entry which is preliminary data.</text>
</comment>
<evidence type="ECO:0000313" key="2">
    <source>
        <dbReference type="EMBL" id="MCZ0866585.1"/>
    </source>
</evidence>
<dbReference type="SUPFAM" id="SSF56281">
    <property type="entry name" value="Metallo-hydrolase/oxidoreductase"/>
    <property type="match status" value="1"/>
</dbReference>
<accession>A0A9J6RQL0</accession>
<feature type="domain" description="Metallo-beta-lactamase" evidence="1">
    <location>
        <begin position="31"/>
        <end position="194"/>
    </location>
</feature>
<gene>
    <name evidence="2" type="ORF">O0V09_15345</name>
</gene>
<dbReference type="SMART" id="SM00849">
    <property type="entry name" value="Lactamase_B"/>
    <property type="match status" value="1"/>
</dbReference>
<dbReference type="AlphaFoldDB" id="A0A9J6RQL0"/>
<dbReference type="Proteomes" id="UP001069090">
    <property type="component" value="Unassembled WGS sequence"/>
</dbReference>
<dbReference type="Gene3D" id="1.10.10.10">
    <property type="entry name" value="Winged helix-like DNA-binding domain superfamily/Winged helix DNA-binding domain"/>
    <property type="match status" value="1"/>
</dbReference>
<evidence type="ECO:0000313" key="3">
    <source>
        <dbReference type="Proteomes" id="UP001069090"/>
    </source>
</evidence>
<dbReference type="PANTHER" id="PTHR23131:SF0">
    <property type="entry name" value="ENDORIBONUCLEASE LACTB2"/>
    <property type="match status" value="1"/>
</dbReference>
<evidence type="ECO:0000259" key="1">
    <source>
        <dbReference type="SMART" id="SM00849"/>
    </source>
</evidence>
<keyword evidence="3" id="KW-1185">Reference proteome</keyword>
<dbReference type="Gene3D" id="3.60.15.10">
    <property type="entry name" value="Ribonuclease Z/Hydroxyacylglutathione hydrolase-like"/>
    <property type="match status" value="1"/>
</dbReference>
<dbReference type="CDD" id="cd16278">
    <property type="entry name" value="metallo-hydrolase-like_MBL-fold"/>
    <property type="match status" value="1"/>
</dbReference>
<name>A0A9J6RQL0_9GAMM</name>
<dbReference type="EMBL" id="JAPTGG010000014">
    <property type="protein sequence ID" value="MCZ0866585.1"/>
    <property type="molecule type" value="Genomic_DNA"/>
</dbReference>
<dbReference type="PANTHER" id="PTHR23131">
    <property type="entry name" value="ENDORIBONUCLEASE LACTB2"/>
    <property type="match status" value="1"/>
</dbReference>
<sequence>MKPIIAGECVQLSKLVRRITAPNPGLMTGPGTNSYLIGTQQVAVIDPGPAEPSHIEAIIKACAGKLKWIFVTHTHKDHSPAAQQLAQRTGAQLLGNLLPQDDGHQDLSFKPDHSLAHNQLFTSPEFSLRALHTPGHVGNHLCFLLEQEGMLLAGDHIMQGSTVVIIPPYGDMQAYLASLQLLLNYPITTIAPAHGLLIEQPIAEIERLLQHRLARESKIIQALKTLQPASLEQLTAAVYSDVNSALHEVAQLSLWAHLLKLEKESVAYCQQQLWRLVD</sequence>
<dbReference type="InterPro" id="IPR001279">
    <property type="entry name" value="Metallo-B-lactamas"/>
</dbReference>
<protein>
    <submittedName>
        <fullName evidence="2">MBL fold metallo-hydrolase</fullName>
    </submittedName>
</protein>
<dbReference type="InterPro" id="IPR036388">
    <property type="entry name" value="WH-like_DNA-bd_sf"/>
</dbReference>
<dbReference type="InterPro" id="IPR036866">
    <property type="entry name" value="RibonucZ/Hydroxyglut_hydro"/>
</dbReference>